<comment type="caution">
    <text evidence="2">The sequence shown here is derived from an EMBL/GenBank/DDBJ whole genome shotgun (WGS) entry which is preliminary data.</text>
</comment>
<feature type="region of interest" description="Disordered" evidence="1">
    <location>
        <begin position="275"/>
        <end position="352"/>
    </location>
</feature>
<dbReference type="EMBL" id="JALJOV010001620">
    <property type="protein sequence ID" value="KAK9845557.1"/>
    <property type="molecule type" value="Genomic_DNA"/>
</dbReference>
<name>A0AAW1SIB4_9CHLO</name>
<accession>A0AAW1SIB4</accession>
<evidence type="ECO:0000256" key="1">
    <source>
        <dbReference type="SAM" id="MobiDB-lite"/>
    </source>
</evidence>
<feature type="compositionally biased region" description="Polar residues" evidence="1">
    <location>
        <begin position="277"/>
        <end position="289"/>
    </location>
</feature>
<feature type="compositionally biased region" description="Low complexity" evidence="1">
    <location>
        <begin position="523"/>
        <end position="549"/>
    </location>
</feature>
<feature type="region of interest" description="Disordered" evidence="1">
    <location>
        <begin position="117"/>
        <end position="153"/>
    </location>
</feature>
<keyword evidence="3" id="KW-1185">Reference proteome</keyword>
<dbReference type="AlphaFoldDB" id="A0AAW1SIB4"/>
<protein>
    <submittedName>
        <fullName evidence="2">Uncharacterized protein</fullName>
    </submittedName>
</protein>
<feature type="compositionally biased region" description="Basic and acidic residues" evidence="1">
    <location>
        <begin position="323"/>
        <end position="332"/>
    </location>
</feature>
<evidence type="ECO:0000313" key="2">
    <source>
        <dbReference type="EMBL" id="KAK9845557.1"/>
    </source>
</evidence>
<feature type="compositionally biased region" description="Polar residues" evidence="1">
    <location>
        <begin position="585"/>
        <end position="594"/>
    </location>
</feature>
<evidence type="ECO:0000313" key="3">
    <source>
        <dbReference type="Proteomes" id="UP001485043"/>
    </source>
</evidence>
<organism evidence="2 3">
    <name type="scientific">Apatococcus fuscideae</name>
    <dbReference type="NCBI Taxonomy" id="2026836"/>
    <lineage>
        <taxon>Eukaryota</taxon>
        <taxon>Viridiplantae</taxon>
        <taxon>Chlorophyta</taxon>
        <taxon>core chlorophytes</taxon>
        <taxon>Trebouxiophyceae</taxon>
        <taxon>Chlorellales</taxon>
        <taxon>Chlorellaceae</taxon>
        <taxon>Apatococcus</taxon>
    </lineage>
</organism>
<feature type="region of interest" description="Disordered" evidence="1">
    <location>
        <begin position="400"/>
        <end position="645"/>
    </location>
</feature>
<feature type="region of interest" description="Disordered" evidence="1">
    <location>
        <begin position="243"/>
        <end position="263"/>
    </location>
</feature>
<feature type="region of interest" description="Disordered" evidence="1">
    <location>
        <begin position="670"/>
        <end position="691"/>
    </location>
</feature>
<gene>
    <name evidence="2" type="ORF">WJX84_010765</name>
</gene>
<feature type="region of interest" description="Disordered" evidence="1">
    <location>
        <begin position="198"/>
        <end position="219"/>
    </location>
</feature>
<proteinExistence type="predicted"/>
<dbReference type="Proteomes" id="UP001485043">
    <property type="component" value="Unassembled WGS sequence"/>
</dbReference>
<reference evidence="2 3" key="1">
    <citation type="journal article" date="2024" name="Nat. Commun.">
        <title>Phylogenomics reveals the evolutionary origins of lichenization in chlorophyte algae.</title>
        <authorList>
            <person name="Puginier C."/>
            <person name="Libourel C."/>
            <person name="Otte J."/>
            <person name="Skaloud P."/>
            <person name="Haon M."/>
            <person name="Grisel S."/>
            <person name="Petersen M."/>
            <person name="Berrin J.G."/>
            <person name="Delaux P.M."/>
            <person name="Dal Grande F."/>
            <person name="Keller J."/>
        </authorList>
    </citation>
    <scope>NUCLEOTIDE SEQUENCE [LARGE SCALE GENOMIC DNA]</scope>
    <source>
        <strain evidence="2 3">SAG 2523</strain>
    </source>
</reference>
<feature type="compositionally biased region" description="Polar residues" evidence="1">
    <location>
        <begin position="495"/>
        <end position="506"/>
    </location>
</feature>
<feature type="compositionally biased region" description="Low complexity" evidence="1">
    <location>
        <begin position="243"/>
        <end position="256"/>
    </location>
</feature>
<sequence>MQVNQGAAPNRVNLQHGFLRQIVERTYPVDNHQQWMETATEAHHKKWLDRCVECLPLDKVRVDKSGVARWGCAGVQVKNQISRNQYHQQWMETATEVQKEHQLELLGMRTDRRQWRGPGWREAAREAEGRPGTTRDTMDERWRGQASHRFGPDSAETLLLRSVVVPPEKATPAAVSSEDEATRPAAASLAPAAAAAAAELEERDAATAEPGSAAAALKPGGKLAGSALKSLSAGTSASRQRATAAATAATAEQPTAHKSSLADQSRALSLALGVASRPSTTGPATSKPPQHNAAPTHAAQAHSVSPSAFGKLVEPGNAQSPVEARHSVREPSHAAQQGRPSGFLQPTADGRPMEVIGSDVEYEMVTAEAEAAAAPEAPLRRAQGPANSLARQALRGALGGQRGIGAPARASTQAASPGPRATVDAAVPALGGQRGIGAPARPSPQAASPGSKAATDAAVQPTATPMHGSQHRSKIGTAADAADSSEPIGIHSKQHCSQMAADSSGTEPHGSSMRPASAAITHGAAPLAGPPSSAQSPAPGAPRAAPAGRRNPRRAPEASAALDTFATSRQEEAAAFQPDEAAPGTSGQASQDGRQATPAGRREKPAHRSRRQEGRPVEPAQPSSWSQTQDEWERDDWSATADAQMPLQAWQAAGHKHLLRKKLSQVVAEVDSARQGRRHLPISNEGSYAED</sequence>
<feature type="compositionally biased region" description="Low complexity" evidence="1">
    <location>
        <begin position="438"/>
        <end position="451"/>
    </location>
</feature>
<feature type="compositionally biased region" description="Low complexity" evidence="1">
    <location>
        <begin position="207"/>
        <end position="219"/>
    </location>
</feature>